<feature type="domain" description="SF4 helicase" evidence="15">
    <location>
        <begin position="196"/>
        <end position="474"/>
    </location>
</feature>
<dbReference type="OrthoDB" id="9773982at2"/>
<feature type="compositionally biased region" description="Polar residues" evidence="14">
    <location>
        <begin position="514"/>
        <end position="526"/>
    </location>
</feature>
<comment type="caution">
    <text evidence="16">The sequence shown here is derived from an EMBL/GenBank/DDBJ whole genome shotgun (WGS) entry which is preliminary data.</text>
</comment>
<feature type="region of interest" description="Disordered" evidence="14">
    <location>
        <begin position="1"/>
        <end position="23"/>
    </location>
</feature>
<dbReference type="PATRIC" id="fig|887901.3.peg.945"/>
<dbReference type="GO" id="GO:0006269">
    <property type="term" value="P:DNA replication, synthesis of primer"/>
    <property type="evidence" value="ECO:0007669"/>
    <property type="project" value="UniProtKB-UniRule"/>
</dbReference>
<organism evidence="16 17">
    <name type="scientific">Porphyromonas catoniae ATCC 51270</name>
    <dbReference type="NCBI Taxonomy" id="887901"/>
    <lineage>
        <taxon>Bacteria</taxon>
        <taxon>Pseudomonadati</taxon>
        <taxon>Bacteroidota</taxon>
        <taxon>Bacteroidia</taxon>
        <taxon>Bacteroidales</taxon>
        <taxon>Porphyromonadaceae</taxon>
        <taxon>Porphyromonas</taxon>
    </lineage>
</organism>
<keyword evidence="6 13" id="KW-0347">Helicase</keyword>
<keyword evidence="9" id="KW-0413">Isomerase</keyword>
<dbReference type="Gene3D" id="3.40.50.300">
    <property type="entry name" value="P-loop containing nucleotide triphosphate hydrolases"/>
    <property type="match status" value="1"/>
</dbReference>
<dbReference type="GO" id="GO:0005524">
    <property type="term" value="F:ATP binding"/>
    <property type="evidence" value="ECO:0007669"/>
    <property type="project" value="UniProtKB-UniRule"/>
</dbReference>
<keyword evidence="5 13" id="KW-0378">Hydrolase</keyword>
<dbReference type="SUPFAM" id="SSF48024">
    <property type="entry name" value="N-terminal domain of DnaB helicase"/>
    <property type="match status" value="1"/>
</dbReference>
<dbReference type="Gene3D" id="1.10.860.10">
    <property type="entry name" value="DNAb Helicase, Chain A"/>
    <property type="match status" value="1"/>
</dbReference>
<evidence type="ECO:0000256" key="3">
    <source>
        <dbReference type="ARBA" id="ARBA00022705"/>
    </source>
</evidence>
<dbReference type="RefSeq" id="WP_044168795.1">
    <property type="nucleotide sequence ID" value="NZ_JDFF01000014.1"/>
</dbReference>
<dbReference type="PANTHER" id="PTHR30153:SF2">
    <property type="entry name" value="REPLICATIVE DNA HELICASE"/>
    <property type="match status" value="1"/>
</dbReference>
<evidence type="ECO:0000256" key="10">
    <source>
        <dbReference type="ARBA" id="ARBA00044932"/>
    </source>
</evidence>
<reference evidence="16 17" key="1">
    <citation type="submission" date="2014-01" db="EMBL/GenBank/DDBJ databases">
        <authorList>
            <person name="Durkin A.S."/>
            <person name="McCorrison J."/>
            <person name="Torralba M."/>
            <person name="Gillis M."/>
            <person name="Haft D.H."/>
            <person name="Methe B."/>
            <person name="Sutton G."/>
            <person name="Nelson K.E."/>
        </authorList>
    </citation>
    <scope>NUCLEOTIDE SEQUENCE [LARGE SCALE GENOMIC DNA]</scope>
    <source>
        <strain evidence="16 17">ATCC 51270</strain>
    </source>
</reference>
<dbReference type="PANTHER" id="PTHR30153">
    <property type="entry name" value="REPLICATIVE DNA HELICASE DNAB"/>
    <property type="match status" value="1"/>
</dbReference>
<evidence type="ECO:0000256" key="14">
    <source>
        <dbReference type="SAM" id="MobiDB-lite"/>
    </source>
</evidence>
<dbReference type="PROSITE" id="PS51199">
    <property type="entry name" value="SF4_HELICASE"/>
    <property type="match status" value="1"/>
</dbReference>
<evidence type="ECO:0000256" key="2">
    <source>
        <dbReference type="ARBA" id="ARBA00022515"/>
    </source>
</evidence>
<dbReference type="Pfam" id="PF00772">
    <property type="entry name" value="DnaB"/>
    <property type="match status" value="1"/>
</dbReference>
<proteinExistence type="inferred from homology"/>
<dbReference type="EC" id="5.6.2.3" evidence="12 13"/>
<name>Z4WSX6_9PORP</name>
<dbReference type="GO" id="GO:0042802">
    <property type="term" value="F:identical protein binding"/>
    <property type="evidence" value="ECO:0007669"/>
    <property type="project" value="UniProtKB-ARBA"/>
</dbReference>
<evidence type="ECO:0000256" key="4">
    <source>
        <dbReference type="ARBA" id="ARBA00022741"/>
    </source>
</evidence>
<comment type="catalytic activity">
    <reaction evidence="11 13">
        <text>ATP + H2O = ADP + phosphate + H(+)</text>
        <dbReference type="Rhea" id="RHEA:13065"/>
        <dbReference type="ChEBI" id="CHEBI:15377"/>
        <dbReference type="ChEBI" id="CHEBI:15378"/>
        <dbReference type="ChEBI" id="CHEBI:30616"/>
        <dbReference type="ChEBI" id="CHEBI:43474"/>
        <dbReference type="ChEBI" id="CHEBI:456216"/>
        <dbReference type="EC" id="5.6.2.3"/>
    </reaction>
</comment>
<dbReference type="InterPro" id="IPR016136">
    <property type="entry name" value="DNA_helicase_N/primase_C"/>
</dbReference>
<evidence type="ECO:0000256" key="6">
    <source>
        <dbReference type="ARBA" id="ARBA00022806"/>
    </source>
</evidence>
<dbReference type="NCBIfam" id="TIGR00665">
    <property type="entry name" value="DnaB"/>
    <property type="match status" value="1"/>
</dbReference>
<evidence type="ECO:0000256" key="11">
    <source>
        <dbReference type="ARBA" id="ARBA00048954"/>
    </source>
</evidence>
<dbReference type="FunFam" id="1.10.860.10:FF:000001">
    <property type="entry name" value="Replicative DNA helicase"/>
    <property type="match status" value="1"/>
</dbReference>
<dbReference type="Proteomes" id="UP000023482">
    <property type="component" value="Unassembled WGS sequence"/>
</dbReference>
<dbReference type="GO" id="GO:0003677">
    <property type="term" value="F:DNA binding"/>
    <property type="evidence" value="ECO:0007669"/>
    <property type="project" value="UniProtKB-UniRule"/>
</dbReference>
<dbReference type="CDD" id="cd00984">
    <property type="entry name" value="DnaB_C"/>
    <property type="match status" value="1"/>
</dbReference>
<keyword evidence="3 13" id="KW-0235">DNA replication</keyword>
<dbReference type="GO" id="GO:0005829">
    <property type="term" value="C:cytosol"/>
    <property type="evidence" value="ECO:0007669"/>
    <property type="project" value="TreeGrafter"/>
</dbReference>
<keyword evidence="4 13" id="KW-0547">Nucleotide-binding</keyword>
<dbReference type="InterPro" id="IPR027417">
    <property type="entry name" value="P-loop_NTPase"/>
</dbReference>
<keyword evidence="2 13" id="KW-0639">Primosome</keyword>
<comment type="similarity">
    <text evidence="1 13">Belongs to the helicase family. DnaB subfamily.</text>
</comment>
<dbReference type="GO" id="GO:0043139">
    <property type="term" value="F:5'-3' DNA helicase activity"/>
    <property type="evidence" value="ECO:0007669"/>
    <property type="project" value="UniProtKB-EC"/>
</dbReference>
<evidence type="ECO:0000256" key="7">
    <source>
        <dbReference type="ARBA" id="ARBA00022840"/>
    </source>
</evidence>
<evidence type="ECO:0000313" key="16">
    <source>
        <dbReference type="EMBL" id="EWC92388.1"/>
    </source>
</evidence>
<gene>
    <name evidence="16" type="primary">dnaB</name>
    <name evidence="16" type="ORF">HMPREF0636_0025</name>
</gene>
<dbReference type="InterPro" id="IPR007692">
    <property type="entry name" value="DNA_helicase_DnaB"/>
</dbReference>
<keyword evidence="7 13" id="KW-0067">ATP-binding</keyword>
<evidence type="ECO:0000313" key="17">
    <source>
        <dbReference type="Proteomes" id="UP000023482"/>
    </source>
</evidence>
<dbReference type="Pfam" id="PF03796">
    <property type="entry name" value="DnaB_C"/>
    <property type="match status" value="1"/>
</dbReference>
<feature type="region of interest" description="Disordered" evidence="14">
    <location>
        <begin position="478"/>
        <end position="526"/>
    </location>
</feature>
<keyword evidence="8 13" id="KW-0238">DNA-binding</keyword>
<dbReference type="GO" id="GO:0016887">
    <property type="term" value="F:ATP hydrolysis activity"/>
    <property type="evidence" value="ECO:0007669"/>
    <property type="project" value="RHEA"/>
</dbReference>
<evidence type="ECO:0000256" key="12">
    <source>
        <dbReference type="NCBIfam" id="TIGR00665"/>
    </source>
</evidence>
<feature type="compositionally biased region" description="Low complexity" evidence="14">
    <location>
        <begin position="497"/>
        <end position="510"/>
    </location>
</feature>
<dbReference type="GO" id="GO:1990077">
    <property type="term" value="C:primosome complex"/>
    <property type="evidence" value="ECO:0007669"/>
    <property type="project" value="UniProtKB-UniRule"/>
</dbReference>
<protein>
    <recommendedName>
        <fullName evidence="12 13">Replicative DNA helicase</fullName>
        <ecNumber evidence="12 13">5.6.2.3</ecNumber>
    </recommendedName>
</protein>
<evidence type="ECO:0000259" key="15">
    <source>
        <dbReference type="PROSITE" id="PS51199"/>
    </source>
</evidence>
<evidence type="ECO:0000256" key="5">
    <source>
        <dbReference type="ARBA" id="ARBA00022801"/>
    </source>
</evidence>
<dbReference type="EMBL" id="JDFF01000014">
    <property type="protein sequence ID" value="EWC92388.1"/>
    <property type="molecule type" value="Genomic_DNA"/>
</dbReference>
<dbReference type="AlphaFoldDB" id="Z4WSX6"/>
<feature type="compositionally biased region" description="Basic residues" evidence="14">
    <location>
        <begin position="1"/>
        <end position="12"/>
    </location>
</feature>
<evidence type="ECO:0000256" key="8">
    <source>
        <dbReference type="ARBA" id="ARBA00023125"/>
    </source>
</evidence>
<dbReference type="InterPro" id="IPR036185">
    <property type="entry name" value="DNA_heli_DnaB-like_N_sf"/>
</dbReference>
<evidence type="ECO:0000256" key="13">
    <source>
        <dbReference type="RuleBase" id="RU362085"/>
    </source>
</evidence>
<dbReference type="InterPro" id="IPR007693">
    <property type="entry name" value="DNA_helicase_DnaB-like_N"/>
</dbReference>
<sequence>MATVKTTKRGTKPSKPIVPMEMDGRIPPQAPDFEEAVLGAILLEKDAYARVSERLRPETFYVKAHEQIYSAMVTLAMAQQPIDMLTVTEELRRMDVLDEIGGPAYIAGLTSKVMSTSSLEAHADILYNKALSRRLIGMASTTLKGAYDDVIDVQEQIQQAEGSLFEIAQQNSSRDFVPINPLVKGAITEIQIAANRSEGISGLTTGFHDIDEMTSGWQNSDLIIIAARPAMGKTAFVVSMAKYMAVDHGIPVALFNLEMSAVQLVKRFLSNVCEIDGQKIKSGRLSEEEWGRLNNRIGTLESAPLFINDTPSLSVFELRTKARRLVREHQVKIIIIDYLQLMNASGMSFGNREQEVSTISRSLKMLAKELNIPIIALSQLNRGVENRLQGGDANSKRPQLSDLRESGAIEQDADIVCFIHRPEYYKITVDPETGESLRGVGEFIIAKHRNGPVGEVRLAFKADYARFAPKSELAALNAGGEGANKGKGVSLSGRTLSSAQPAANTPATQADPLSGSQDFPDSNVPF</sequence>
<keyword evidence="17" id="KW-1185">Reference proteome</keyword>
<accession>Z4WSX6</accession>
<comment type="function">
    <text evidence="10 13">The main replicative DNA helicase, it participates in initiation and elongation during chromosome replication. Travels ahead of the DNA replisome, separating dsDNA into templates for DNA synthesis. A processive ATP-dependent 5'-3' DNA helicase it has DNA-dependent ATPase activity.</text>
</comment>
<dbReference type="InterPro" id="IPR007694">
    <property type="entry name" value="DNA_helicase_DnaB-like_C"/>
</dbReference>
<evidence type="ECO:0000256" key="9">
    <source>
        <dbReference type="ARBA" id="ARBA00023235"/>
    </source>
</evidence>
<evidence type="ECO:0000256" key="1">
    <source>
        <dbReference type="ARBA" id="ARBA00008428"/>
    </source>
</evidence>
<dbReference type="SUPFAM" id="SSF52540">
    <property type="entry name" value="P-loop containing nucleoside triphosphate hydrolases"/>
    <property type="match status" value="1"/>
</dbReference>
<dbReference type="FunFam" id="3.40.50.300:FF:000076">
    <property type="entry name" value="Replicative DNA helicase"/>
    <property type="match status" value="1"/>
</dbReference>